<feature type="modified residue" description="N6-(pyridoxal phosphate)lysine" evidence="2 3">
    <location>
        <position position="54"/>
    </location>
</feature>
<dbReference type="Pfam" id="PF01168">
    <property type="entry name" value="Ala_racemase_N"/>
    <property type="match status" value="1"/>
</dbReference>
<protein>
    <recommendedName>
        <fullName evidence="2">Pyridoxal phosphate homeostasis protein</fullName>
        <shortName evidence="2">PLP homeostasis protein</shortName>
    </recommendedName>
</protein>
<dbReference type="GO" id="GO:0030170">
    <property type="term" value="F:pyridoxal phosphate binding"/>
    <property type="evidence" value="ECO:0007669"/>
    <property type="project" value="UniProtKB-UniRule"/>
</dbReference>
<dbReference type="PIRSF" id="PIRSF004848">
    <property type="entry name" value="YBL036c_PLPDEIII"/>
    <property type="match status" value="1"/>
</dbReference>
<dbReference type="SUPFAM" id="SSF51419">
    <property type="entry name" value="PLP-binding barrel"/>
    <property type="match status" value="1"/>
</dbReference>
<evidence type="ECO:0000313" key="6">
    <source>
        <dbReference type="EMBL" id="KAF9777366.1"/>
    </source>
</evidence>
<reference evidence="6" key="1">
    <citation type="journal article" date="2020" name="Nat. Commun.">
        <title>Large-scale genome sequencing of mycorrhizal fungi provides insights into the early evolution of symbiotic traits.</title>
        <authorList>
            <person name="Miyauchi S."/>
            <person name="Kiss E."/>
            <person name="Kuo A."/>
            <person name="Drula E."/>
            <person name="Kohler A."/>
            <person name="Sanchez-Garcia M."/>
            <person name="Morin E."/>
            <person name="Andreopoulos B."/>
            <person name="Barry K.W."/>
            <person name="Bonito G."/>
            <person name="Buee M."/>
            <person name="Carver A."/>
            <person name="Chen C."/>
            <person name="Cichocki N."/>
            <person name="Clum A."/>
            <person name="Culley D."/>
            <person name="Crous P.W."/>
            <person name="Fauchery L."/>
            <person name="Girlanda M."/>
            <person name="Hayes R.D."/>
            <person name="Keri Z."/>
            <person name="LaButti K."/>
            <person name="Lipzen A."/>
            <person name="Lombard V."/>
            <person name="Magnuson J."/>
            <person name="Maillard F."/>
            <person name="Murat C."/>
            <person name="Nolan M."/>
            <person name="Ohm R.A."/>
            <person name="Pangilinan J."/>
            <person name="Pereira M.F."/>
            <person name="Perotto S."/>
            <person name="Peter M."/>
            <person name="Pfister S."/>
            <person name="Riley R."/>
            <person name="Sitrit Y."/>
            <person name="Stielow J.B."/>
            <person name="Szollosi G."/>
            <person name="Zifcakova L."/>
            <person name="Stursova M."/>
            <person name="Spatafora J.W."/>
            <person name="Tedersoo L."/>
            <person name="Vaario L.M."/>
            <person name="Yamada A."/>
            <person name="Yan M."/>
            <person name="Wang P."/>
            <person name="Xu J."/>
            <person name="Bruns T."/>
            <person name="Baldrian P."/>
            <person name="Vilgalys R."/>
            <person name="Dunand C."/>
            <person name="Henrissat B."/>
            <person name="Grigoriev I.V."/>
            <person name="Hibbett D."/>
            <person name="Nagy L.G."/>
            <person name="Martin F.M."/>
        </authorList>
    </citation>
    <scope>NUCLEOTIDE SEQUENCE</scope>
    <source>
        <strain evidence="6">UH-Tt-Lm1</strain>
    </source>
</reference>
<dbReference type="InterPro" id="IPR029066">
    <property type="entry name" value="PLP-binding_barrel"/>
</dbReference>
<feature type="domain" description="Alanine racemase N-terminal" evidence="5">
    <location>
        <begin position="31"/>
        <end position="259"/>
    </location>
</feature>
<dbReference type="CDD" id="cd06822">
    <property type="entry name" value="PLPDE_III_YBL036c_euk"/>
    <property type="match status" value="1"/>
</dbReference>
<dbReference type="PANTHER" id="PTHR10146">
    <property type="entry name" value="PROLINE SYNTHETASE CO-TRANSCRIBED BACTERIAL HOMOLOG PROTEIN"/>
    <property type="match status" value="1"/>
</dbReference>
<dbReference type="InterPro" id="IPR011078">
    <property type="entry name" value="PyrdxlP_homeostasis"/>
</dbReference>
<dbReference type="PROSITE" id="PS01211">
    <property type="entry name" value="UPF0001"/>
    <property type="match status" value="1"/>
</dbReference>
<sequence length="265" mass="29461">MSMRLTRVPLRMSSTLASTARSAEVQQQLADIKSRVHQITTGQDREPTLVAVSKYKPAVDIQACYEVGHRHFGENYVQELVEKAEQLPKDIHWHFIGTLQSNKARLITSIPNLHTVQTVSSQKLATALNKNWTDDRESLLNVLIQVNTSGEDSKSGVSPQDAELVNLARFVVDSCPRLYLRGLMTIGSLSESLSGDENRDFDLLKKTRDELQATLKEQGVNRWGKDGELILSMGMSSDFEAALRAGSDIVRVGTGIFGERIKKIP</sequence>
<comment type="caution">
    <text evidence="6">The sequence shown here is derived from an EMBL/GenBank/DDBJ whole genome shotgun (WGS) entry which is preliminary data.</text>
</comment>
<evidence type="ECO:0000256" key="4">
    <source>
        <dbReference type="RuleBase" id="RU004514"/>
    </source>
</evidence>
<dbReference type="PANTHER" id="PTHR10146:SF14">
    <property type="entry name" value="PYRIDOXAL PHOSPHATE HOMEOSTASIS PROTEIN"/>
    <property type="match status" value="1"/>
</dbReference>
<comment type="similarity">
    <text evidence="2 4">Belongs to the pyridoxal phosphate-binding protein YggS/PROSC family.</text>
</comment>
<comment type="function">
    <text evidence="2">Pyridoxal 5'-phosphate (PLP)-binding protein, which may be involved in intracellular homeostatic regulation of pyridoxal 5'-phosphate (PLP), the active form of vitamin B6.</text>
</comment>
<keyword evidence="1 2" id="KW-0663">Pyridoxal phosphate</keyword>
<dbReference type="HAMAP" id="MF_02087">
    <property type="entry name" value="PLP_homeostasis"/>
    <property type="match status" value="1"/>
</dbReference>
<accession>A0A9P6H1C5</accession>
<dbReference type="InterPro" id="IPR001608">
    <property type="entry name" value="Ala_racemase_N"/>
</dbReference>
<keyword evidence="7" id="KW-1185">Reference proteome</keyword>
<dbReference type="NCBIfam" id="TIGR00044">
    <property type="entry name" value="YggS family pyridoxal phosphate-dependent enzyme"/>
    <property type="match status" value="1"/>
</dbReference>
<evidence type="ECO:0000313" key="7">
    <source>
        <dbReference type="Proteomes" id="UP000736335"/>
    </source>
</evidence>
<evidence type="ECO:0000256" key="3">
    <source>
        <dbReference type="PIRSR" id="PIRSR004848-1"/>
    </source>
</evidence>
<proteinExistence type="inferred from homology"/>
<dbReference type="Gene3D" id="3.20.20.10">
    <property type="entry name" value="Alanine racemase"/>
    <property type="match status" value="1"/>
</dbReference>
<dbReference type="AlphaFoldDB" id="A0A9P6H1C5"/>
<evidence type="ECO:0000259" key="5">
    <source>
        <dbReference type="Pfam" id="PF01168"/>
    </source>
</evidence>
<evidence type="ECO:0000256" key="2">
    <source>
        <dbReference type="HAMAP-Rule" id="MF_03225"/>
    </source>
</evidence>
<evidence type="ECO:0000256" key="1">
    <source>
        <dbReference type="ARBA" id="ARBA00022898"/>
    </source>
</evidence>
<dbReference type="EMBL" id="WIUZ02000045">
    <property type="protein sequence ID" value="KAF9777366.1"/>
    <property type="molecule type" value="Genomic_DNA"/>
</dbReference>
<name>A0A9P6H1C5_9AGAM</name>
<dbReference type="Proteomes" id="UP000736335">
    <property type="component" value="Unassembled WGS sequence"/>
</dbReference>
<dbReference type="FunFam" id="3.20.20.10:FF:000007">
    <property type="entry name" value="Pyridoxal phosphate homeostasis protein"/>
    <property type="match status" value="1"/>
</dbReference>
<comment type="cofactor">
    <cofactor evidence="3">
        <name>pyridoxal 5'-phosphate</name>
        <dbReference type="ChEBI" id="CHEBI:597326"/>
    </cofactor>
</comment>
<dbReference type="OrthoDB" id="10264196at2759"/>
<gene>
    <name evidence="6" type="ORF">BJ322DRAFT_1102359</name>
</gene>
<reference evidence="6" key="2">
    <citation type="submission" date="2020-11" db="EMBL/GenBank/DDBJ databases">
        <authorList>
            <consortium name="DOE Joint Genome Institute"/>
            <person name="Kuo A."/>
            <person name="Miyauchi S."/>
            <person name="Kiss E."/>
            <person name="Drula E."/>
            <person name="Kohler A."/>
            <person name="Sanchez-Garcia M."/>
            <person name="Andreopoulos B."/>
            <person name="Barry K.W."/>
            <person name="Bonito G."/>
            <person name="Buee M."/>
            <person name="Carver A."/>
            <person name="Chen C."/>
            <person name="Cichocki N."/>
            <person name="Clum A."/>
            <person name="Culley D."/>
            <person name="Crous P.W."/>
            <person name="Fauchery L."/>
            <person name="Girlanda M."/>
            <person name="Hayes R."/>
            <person name="Keri Z."/>
            <person name="Labutti K."/>
            <person name="Lipzen A."/>
            <person name="Lombard V."/>
            <person name="Magnuson J."/>
            <person name="Maillard F."/>
            <person name="Morin E."/>
            <person name="Murat C."/>
            <person name="Nolan M."/>
            <person name="Ohm R."/>
            <person name="Pangilinan J."/>
            <person name="Pereira M."/>
            <person name="Perotto S."/>
            <person name="Peter M."/>
            <person name="Riley R."/>
            <person name="Sitrit Y."/>
            <person name="Stielow B."/>
            <person name="Szollosi G."/>
            <person name="Zifcakova L."/>
            <person name="Stursova M."/>
            <person name="Spatafora J.W."/>
            <person name="Tedersoo L."/>
            <person name="Vaario L.-M."/>
            <person name="Yamada A."/>
            <person name="Yan M."/>
            <person name="Wang P."/>
            <person name="Xu J."/>
            <person name="Bruns T."/>
            <person name="Baldrian P."/>
            <person name="Vilgalys R."/>
            <person name="Henrissat B."/>
            <person name="Grigoriev I.V."/>
            <person name="Hibbett D."/>
            <person name="Nagy L.G."/>
            <person name="Martin F.M."/>
        </authorList>
    </citation>
    <scope>NUCLEOTIDE SEQUENCE</scope>
    <source>
        <strain evidence="6">UH-Tt-Lm1</strain>
    </source>
</reference>
<organism evidence="6 7">
    <name type="scientific">Thelephora terrestris</name>
    <dbReference type="NCBI Taxonomy" id="56493"/>
    <lineage>
        <taxon>Eukaryota</taxon>
        <taxon>Fungi</taxon>
        <taxon>Dikarya</taxon>
        <taxon>Basidiomycota</taxon>
        <taxon>Agaricomycotina</taxon>
        <taxon>Agaricomycetes</taxon>
        <taxon>Thelephorales</taxon>
        <taxon>Thelephoraceae</taxon>
        <taxon>Thelephora</taxon>
    </lineage>
</organism>